<dbReference type="PANTHER" id="PTHR43521">
    <property type="entry name" value="ALPHA-AMINOADIPIC SEMIALDEHYDE DEHYDROGENASE"/>
    <property type="match status" value="1"/>
</dbReference>
<evidence type="ECO:0000256" key="1">
    <source>
        <dbReference type="ARBA" id="ARBA00011881"/>
    </source>
</evidence>
<dbReference type="EMBL" id="JAVJIU010000004">
    <property type="protein sequence ID" value="MDR5591261.1"/>
    <property type="molecule type" value="Genomic_DNA"/>
</dbReference>
<dbReference type="InterPro" id="IPR016162">
    <property type="entry name" value="Ald_DH_N"/>
</dbReference>
<keyword evidence="3" id="KW-0520">NAD</keyword>
<dbReference type="PROSITE" id="PS00687">
    <property type="entry name" value="ALDEHYDE_DEHYDR_GLU"/>
    <property type="match status" value="1"/>
</dbReference>
<dbReference type="Pfam" id="PF00171">
    <property type="entry name" value="Aldedh"/>
    <property type="match status" value="1"/>
</dbReference>
<dbReference type="InterPro" id="IPR016163">
    <property type="entry name" value="Ald_DH_C"/>
</dbReference>
<reference evidence="9" key="1">
    <citation type="submission" date="2023-07" db="EMBL/GenBank/DDBJ databases">
        <title>Christiangramia sp. SM2212., a novel bacterium of the family Flavobacteriaceae isolated from the sea sediment.</title>
        <authorList>
            <person name="Wang J."/>
            <person name="Zhang X."/>
        </authorList>
    </citation>
    <scope>NUCLEOTIDE SEQUENCE [LARGE SCALE GENOMIC DNA]</scope>
    <source>
        <strain evidence="9">SM2212</strain>
    </source>
</reference>
<evidence type="ECO:0000256" key="2">
    <source>
        <dbReference type="ARBA" id="ARBA00023002"/>
    </source>
</evidence>
<dbReference type="InterPro" id="IPR016161">
    <property type="entry name" value="Ald_DH/histidinol_DH"/>
</dbReference>
<dbReference type="SUPFAM" id="SSF53720">
    <property type="entry name" value="ALDH-like"/>
    <property type="match status" value="1"/>
</dbReference>
<dbReference type="Gene3D" id="3.40.309.10">
    <property type="entry name" value="Aldehyde Dehydrogenase, Chain A, domain 2"/>
    <property type="match status" value="1"/>
</dbReference>
<evidence type="ECO:0000313" key="8">
    <source>
        <dbReference type="EMBL" id="MDR5591261.1"/>
    </source>
</evidence>
<feature type="active site" evidence="5">
    <location>
        <position position="269"/>
    </location>
</feature>
<gene>
    <name evidence="8" type="ORF">RE431_11490</name>
</gene>
<keyword evidence="2 6" id="KW-0560">Oxidoreductase</keyword>
<feature type="domain" description="Aldehyde dehydrogenase" evidence="7">
    <location>
        <begin position="37"/>
        <end position="498"/>
    </location>
</feature>
<evidence type="ECO:0000313" key="9">
    <source>
        <dbReference type="Proteomes" id="UP001257234"/>
    </source>
</evidence>
<dbReference type="EC" id="1.2.1.3" evidence="4"/>
<evidence type="ECO:0000256" key="4">
    <source>
        <dbReference type="ARBA" id="ARBA00024226"/>
    </source>
</evidence>
<proteinExistence type="inferred from homology"/>
<dbReference type="Proteomes" id="UP001257234">
    <property type="component" value="Unassembled WGS sequence"/>
</dbReference>
<dbReference type="CDD" id="cd07130">
    <property type="entry name" value="ALDH_F7_AASADH"/>
    <property type="match status" value="1"/>
</dbReference>
<comment type="subunit">
    <text evidence="1">Homotetramer.</text>
</comment>
<evidence type="ECO:0000256" key="3">
    <source>
        <dbReference type="ARBA" id="ARBA00023027"/>
    </source>
</evidence>
<keyword evidence="9" id="KW-1185">Reference proteome</keyword>
<dbReference type="InterPro" id="IPR015590">
    <property type="entry name" value="Aldehyde_DH_dom"/>
</dbReference>
<dbReference type="InterPro" id="IPR029510">
    <property type="entry name" value="Ald_DH_CS_GLU"/>
</dbReference>
<evidence type="ECO:0000256" key="5">
    <source>
        <dbReference type="PROSITE-ProRule" id="PRU10007"/>
    </source>
</evidence>
<dbReference type="InterPro" id="IPR044638">
    <property type="entry name" value="ALDH7A1-like"/>
</dbReference>
<dbReference type="Gene3D" id="3.40.605.10">
    <property type="entry name" value="Aldehyde Dehydrogenase, Chain A, domain 1"/>
    <property type="match status" value="1"/>
</dbReference>
<evidence type="ECO:0000256" key="6">
    <source>
        <dbReference type="RuleBase" id="RU003345"/>
    </source>
</evidence>
<protein>
    <recommendedName>
        <fullName evidence="4">aldehyde dehydrogenase (NAD(+))</fullName>
        <ecNumber evidence="4">1.2.1.3</ecNumber>
    </recommendedName>
</protein>
<evidence type="ECO:0000259" key="7">
    <source>
        <dbReference type="Pfam" id="PF00171"/>
    </source>
</evidence>
<sequence length="517" mass="56119">MSKIAEEFGIKQALKDLGLNDINNGTSTGTDWFSNGDIIESYSPVDGALIGKVKSTTKEDYEKVITAAEKGFKEWRTWTAPQRGEVVRQFNDELRRLKEPLGKLVSYEMGKSYQEGLGEVQEMIDICDFAVGLSRQLYGLTMHSERPGHRMYEQYHPLGVVGIISAFNFPVAVWSWNTALAWVCGDACIWKGSEKTPLTSVACQNIAARVFEENNVPAGISSLITGDYKVGEMMTKDERVPLISATGSIRMGKIVAQAVAARLGKSLLELGGNNAIIVTPDANIKNTVIGAVFGAVGTCGQRCTSTRRLIVHEDVYDKVKDAVVGAYKQIRIGNPLDENNHVGPLIDKDAVKNYQAALDKVVEEGGKILVEGGVLEGEGYESGYYVKPAIAEAENHFEIVQHETFAPVLYIMKYSGDVSDALALQNGVKQGLSSAIMTNNLREAERFLSAEGSDCGIANVNIGTSGAEIGGAFGGEKETGGGRESGSDAWKIYMRRQTNTINYTTELPLAQGIKFDL</sequence>
<comment type="caution">
    <text evidence="8">The sequence shown here is derived from an EMBL/GenBank/DDBJ whole genome shotgun (WGS) entry which is preliminary data.</text>
</comment>
<accession>A0ABU1ESA6</accession>
<dbReference type="PANTHER" id="PTHR43521:SF1">
    <property type="entry name" value="ALPHA-AMINOADIPIC SEMIALDEHYDE DEHYDROGENASE"/>
    <property type="match status" value="1"/>
</dbReference>
<organism evidence="8 9">
    <name type="scientific">Christiangramia sediminicola</name>
    <dbReference type="NCBI Taxonomy" id="3073267"/>
    <lineage>
        <taxon>Bacteria</taxon>
        <taxon>Pseudomonadati</taxon>
        <taxon>Bacteroidota</taxon>
        <taxon>Flavobacteriia</taxon>
        <taxon>Flavobacteriales</taxon>
        <taxon>Flavobacteriaceae</taxon>
        <taxon>Christiangramia</taxon>
    </lineage>
</organism>
<comment type="similarity">
    <text evidence="6">Belongs to the aldehyde dehydrogenase family.</text>
</comment>
<dbReference type="RefSeq" id="WP_309562126.1">
    <property type="nucleotide sequence ID" value="NZ_JAVJIU010000004.1"/>
</dbReference>
<name>A0ABU1ESA6_9FLAO</name>